<proteinExistence type="predicted"/>
<dbReference type="SUPFAM" id="SSF52218">
    <property type="entry name" value="Flavoproteins"/>
    <property type="match status" value="1"/>
</dbReference>
<dbReference type="InterPro" id="IPR026816">
    <property type="entry name" value="Flavodoxin_dom"/>
</dbReference>
<comment type="caution">
    <text evidence="2">The sequence shown here is derived from an EMBL/GenBank/DDBJ whole genome shotgun (WGS) entry which is preliminary data.</text>
</comment>
<name>A0ABQ6KBU6_9MICO</name>
<dbReference type="RefSeq" id="WP_284255414.1">
    <property type="nucleotide sequence ID" value="NZ_BAAAQO010000004.1"/>
</dbReference>
<dbReference type="Gene3D" id="3.40.50.360">
    <property type="match status" value="1"/>
</dbReference>
<evidence type="ECO:0000259" key="1">
    <source>
        <dbReference type="PROSITE" id="PS50902"/>
    </source>
</evidence>
<dbReference type="InterPro" id="IPR008254">
    <property type="entry name" value="Flavodoxin/NO_synth"/>
</dbReference>
<sequence>MDSSSTPRVLIAYESMFGATRQVAEAISDGVRGSAEADCRDVRRVSPFELHRFDLIVVGAPTHARSLPTPASRAEAATWVEGRMYGAQLEDRALTPGLREWIDRTALSGLKITPFTTRVDMSRLLSGSALPAIARRLRRAGAQVGRRGYEALVDEHGQLCDGEVDRAREWGGILGRSLQHEARV</sequence>
<evidence type="ECO:0000313" key="3">
    <source>
        <dbReference type="Proteomes" id="UP001157034"/>
    </source>
</evidence>
<dbReference type="Proteomes" id="UP001157034">
    <property type="component" value="Unassembled WGS sequence"/>
</dbReference>
<dbReference type="PROSITE" id="PS50902">
    <property type="entry name" value="FLAVODOXIN_LIKE"/>
    <property type="match status" value="1"/>
</dbReference>
<dbReference type="EMBL" id="BSVB01000001">
    <property type="protein sequence ID" value="GMA96935.1"/>
    <property type="molecule type" value="Genomic_DNA"/>
</dbReference>
<accession>A0ABQ6KBU6</accession>
<feature type="domain" description="Flavodoxin-like" evidence="1">
    <location>
        <begin position="9"/>
        <end position="175"/>
    </location>
</feature>
<organism evidence="2 3">
    <name type="scientific">Pseudolysinimonas kribbensis</name>
    <dbReference type="NCBI Taxonomy" id="433641"/>
    <lineage>
        <taxon>Bacteria</taxon>
        <taxon>Bacillati</taxon>
        <taxon>Actinomycetota</taxon>
        <taxon>Actinomycetes</taxon>
        <taxon>Micrococcales</taxon>
        <taxon>Microbacteriaceae</taxon>
        <taxon>Pseudolysinimonas</taxon>
    </lineage>
</organism>
<protein>
    <submittedName>
        <fullName evidence="2">Flavodoxin</fullName>
    </submittedName>
</protein>
<keyword evidence="3" id="KW-1185">Reference proteome</keyword>
<dbReference type="Pfam" id="PF12724">
    <property type="entry name" value="Flavodoxin_5"/>
    <property type="match status" value="1"/>
</dbReference>
<evidence type="ECO:0000313" key="2">
    <source>
        <dbReference type="EMBL" id="GMA96935.1"/>
    </source>
</evidence>
<gene>
    <name evidence="2" type="ORF">GCM10025881_37590</name>
</gene>
<dbReference type="InterPro" id="IPR029039">
    <property type="entry name" value="Flavoprotein-like_sf"/>
</dbReference>
<reference evidence="3" key="1">
    <citation type="journal article" date="2019" name="Int. J. Syst. Evol. Microbiol.">
        <title>The Global Catalogue of Microorganisms (GCM) 10K type strain sequencing project: providing services to taxonomists for standard genome sequencing and annotation.</title>
        <authorList>
            <consortium name="The Broad Institute Genomics Platform"/>
            <consortium name="The Broad Institute Genome Sequencing Center for Infectious Disease"/>
            <person name="Wu L."/>
            <person name="Ma J."/>
        </authorList>
    </citation>
    <scope>NUCLEOTIDE SEQUENCE [LARGE SCALE GENOMIC DNA]</scope>
    <source>
        <strain evidence="3">NBRC 108894</strain>
    </source>
</reference>